<dbReference type="Proteomes" id="UP000324222">
    <property type="component" value="Unassembled WGS sequence"/>
</dbReference>
<comment type="caution">
    <text evidence="1">The sequence shown here is derived from an EMBL/GenBank/DDBJ whole genome shotgun (WGS) entry which is preliminary data.</text>
</comment>
<evidence type="ECO:0000313" key="1">
    <source>
        <dbReference type="EMBL" id="MPC96996.1"/>
    </source>
</evidence>
<dbReference type="EMBL" id="VSRR010108193">
    <property type="protein sequence ID" value="MPC96996.1"/>
    <property type="molecule type" value="Genomic_DNA"/>
</dbReference>
<organism evidence="1 2">
    <name type="scientific">Portunus trituberculatus</name>
    <name type="common">Swimming crab</name>
    <name type="synonym">Neptunus trituberculatus</name>
    <dbReference type="NCBI Taxonomy" id="210409"/>
    <lineage>
        <taxon>Eukaryota</taxon>
        <taxon>Metazoa</taxon>
        <taxon>Ecdysozoa</taxon>
        <taxon>Arthropoda</taxon>
        <taxon>Crustacea</taxon>
        <taxon>Multicrustacea</taxon>
        <taxon>Malacostraca</taxon>
        <taxon>Eumalacostraca</taxon>
        <taxon>Eucarida</taxon>
        <taxon>Decapoda</taxon>
        <taxon>Pleocyemata</taxon>
        <taxon>Brachyura</taxon>
        <taxon>Eubrachyura</taxon>
        <taxon>Portunoidea</taxon>
        <taxon>Portunidae</taxon>
        <taxon>Portuninae</taxon>
        <taxon>Portunus</taxon>
    </lineage>
</organism>
<reference evidence="1 2" key="1">
    <citation type="submission" date="2019-05" db="EMBL/GenBank/DDBJ databases">
        <title>Another draft genome of Portunus trituberculatus and its Hox gene families provides insights of decapod evolution.</title>
        <authorList>
            <person name="Jeong J.-H."/>
            <person name="Song I."/>
            <person name="Kim S."/>
            <person name="Choi T."/>
            <person name="Kim D."/>
            <person name="Ryu S."/>
            <person name="Kim W."/>
        </authorList>
    </citation>
    <scope>NUCLEOTIDE SEQUENCE [LARGE SCALE GENOMIC DNA]</scope>
    <source>
        <tissue evidence="1">Muscle</tissue>
    </source>
</reference>
<dbReference type="AlphaFoldDB" id="A0A5B7JRL5"/>
<evidence type="ECO:0000313" key="2">
    <source>
        <dbReference type="Proteomes" id="UP000324222"/>
    </source>
</evidence>
<name>A0A5B7JRL5_PORTR</name>
<proteinExistence type="predicted"/>
<keyword evidence="2" id="KW-1185">Reference proteome</keyword>
<protein>
    <submittedName>
        <fullName evidence="1">Uncharacterized protein</fullName>
    </submittedName>
</protein>
<sequence>MHEIFIGNQEDKKEEYRKEYIVLFCVQCDVWRVWTKEGRGATKCSAVQQQQQQQQGHHALKSGLVCIALHVLRIEAVKVVVTGRSAQPLPGLHRSPTGKTYLRSLFREAKCFLP</sequence>
<gene>
    <name evidence="1" type="ORF">E2C01_092283</name>
</gene>
<accession>A0A5B7JRL5</accession>